<sequence length="78" mass="9012">MLINIPTFLTADFRGGFHSLFPSLFRSEKGSVDAKYGKQGMQKCRDLQDFRVFEDKKAALTSWRSQIRVLYRPSPKTP</sequence>
<organism evidence="1 2">
    <name type="scientific">Rubripirellula reticaptiva</name>
    <dbReference type="NCBI Taxonomy" id="2528013"/>
    <lineage>
        <taxon>Bacteria</taxon>
        <taxon>Pseudomonadati</taxon>
        <taxon>Planctomycetota</taxon>
        <taxon>Planctomycetia</taxon>
        <taxon>Pirellulales</taxon>
        <taxon>Pirellulaceae</taxon>
        <taxon>Rubripirellula</taxon>
    </lineage>
</organism>
<dbReference type="AlphaFoldDB" id="A0A5C6EKV7"/>
<evidence type="ECO:0000313" key="2">
    <source>
        <dbReference type="Proteomes" id="UP000317977"/>
    </source>
</evidence>
<gene>
    <name evidence="1" type="ORF">Poly59_40730</name>
</gene>
<accession>A0A5C6EKV7</accession>
<protein>
    <submittedName>
        <fullName evidence="1">Uncharacterized protein</fullName>
    </submittedName>
</protein>
<dbReference type="Proteomes" id="UP000317977">
    <property type="component" value="Unassembled WGS sequence"/>
</dbReference>
<comment type="caution">
    <text evidence="1">The sequence shown here is derived from an EMBL/GenBank/DDBJ whole genome shotgun (WGS) entry which is preliminary data.</text>
</comment>
<dbReference type="EMBL" id="SJPX01000004">
    <property type="protein sequence ID" value="TWU49458.1"/>
    <property type="molecule type" value="Genomic_DNA"/>
</dbReference>
<evidence type="ECO:0000313" key="1">
    <source>
        <dbReference type="EMBL" id="TWU49458.1"/>
    </source>
</evidence>
<name>A0A5C6EKV7_9BACT</name>
<keyword evidence="2" id="KW-1185">Reference proteome</keyword>
<reference evidence="1 2" key="1">
    <citation type="submission" date="2019-02" db="EMBL/GenBank/DDBJ databases">
        <title>Deep-cultivation of Planctomycetes and their phenomic and genomic characterization uncovers novel biology.</title>
        <authorList>
            <person name="Wiegand S."/>
            <person name="Jogler M."/>
            <person name="Boedeker C."/>
            <person name="Pinto D."/>
            <person name="Vollmers J."/>
            <person name="Rivas-Marin E."/>
            <person name="Kohn T."/>
            <person name="Peeters S.H."/>
            <person name="Heuer A."/>
            <person name="Rast P."/>
            <person name="Oberbeckmann S."/>
            <person name="Bunk B."/>
            <person name="Jeske O."/>
            <person name="Meyerdierks A."/>
            <person name="Storesund J.E."/>
            <person name="Kallscheuer N."/>
            <person name="Luecker S."/>
            <person name="Lage O.M."/>
            <person name="Pohl T."/>
            <person name="Merkel B.J."/>
            <person name="Hornburger P."/>
            <person name="Mueller R.-W."/>
            <person name="Bruemmer F."/>
            <person name="Labrenz M."/>
            <person name="Spormann A.M."/>
            <person name="Op Den Camp H."/>
            <person name="Overmann J."/>
            <person name="Amann R."/>
            <person name="Jetten M.S.M."/>
            <person name="Mascher T."/>
            <person name="Medema M.H."/>
            <person name="Devos D.P."/>
            <person name="Kaster A.-K."/>
            <person name="Ovreas L."/>
            <person name="Rohde M."/>
            <person name="Galperin M.Y."/>
            <person name="Jogler C."/>
        </authorList>
    </citation>
    <scope>NUCLEOTIDE SEQUENCE [LARGE SCALE GENOMIC DNA]</scope>
    <source>
        <strain evidence="1 2">Poly59</strain>
    </source>
</reference>
<proteinExistence type="predicted"/>